<evidence type="ECO:0000259" key="3">
    <source>
        <dbReference type="PROSITE" id="PS51371"/>
    </source>
</evidence>
<dbReference type="KEGG" id="atm:ANT_24740"/>
<proteinExistence type="predicted"/>
<dbReference type="RefSeq" id="WP_013560855.1">
    <property type="nucleotide sequence ID" value="NC_014960.1"/>
</dbReference>
<evidence type="ECO:0000256" key="2">
    <source>
        <dbReference type="PROSITE-ProRule" id="PRU00703"/>
    </source>
</evidence>
<dbReference type="eggNOG" id="COG2905">
    <property type="taxonomic scope" value="Bacteria"/>
</dbReference>
<dbReference type="InterPro" id="IPR044725">
    <property type="entry name" value="CBSX3_CBS_dom"/>
</dbReference>
<dbReference type="InterPro" id="IPR051257">
    <property type="entry name" value="Diverse_CBS-Domain"/>
</dbReference>
<dbReference type="SUPFAM" id="SSF54631">
    <property type="entry name" value="CBS-domain pair"/>
    <property type="match status" value="1"/>
</dbReference>
<dbReference type="PROSITE" id="PS51371">
    <property type="entry name" value="CBS"/>
    <property type="match status" value="2"/>
</dbReference>
<dbReference type="STRING" id="926569.ANT_24740"/>
<evidence type="ECO:0000313" key="5">
    <source>
        <dbReference type="Proteomes" id="UP000008922"/>
    </source>
</evidence>
<feature type="domain" description="CBS" evidence="3">
    <location>
        <begin position="8"/>
        <end position="67"/>
    </location>
</feature>
<keyword evidence="5" id="KW-1185">Reference proteome</keyword>
<reference evidence="4 5" key="1">
    <citation type="submission" date="2010-12" db="EMBL/GenBank/DDBJ databases">
        <title>Whole genome sequence of Anaerolinea thermophila UNI-1.</title>
        <authorList>
            <person name="Narita-Yamada S."/>
            <person name="Kishi E."/>
            <person name="Watanabe Y."/>
            <person name="Takasaki K."/>
            <person name="Ankai A."/>
            <person name="Oguchi A."/>
            <person name="Fukui S."/>
            <person name="Takahashi M."/>
            <person name="Yashiro I."/>
            <person name="Hosoyama A."/>
            <person name="Sekiguchi Y."/>
            <person name="Hanada S."/>
            <person name="Fujita N."/>
        </authorList>
    </citation>
    <scope>NUCLEOTIDE SEQUENCE [LARGE SCALE GENOMIC DNA]</scope>
    <source>
        <strain evidence="5">DSM 14523 / JCM 11388 / NBRC 100420 / UNI-1</strain>
    </source>
</reference>
<evidence type="ECO:0000313" key="4">
    <source>
        <dbReference type="EMBL" id="BAJ64500.1"/>
    </source>
</evidence>
<sequence>MYSRVEDILKEKGNQIWSVSPDDTLLTTLLKLAEKNVGALLVMDGERIAGIVSERDIVREIALHRACVLDAPIKAFMTEDVITVNSQTTVDECMQLMTRAHIRHLPVVEGGKLVGIISIGDVVKKVIEGQASMIDDLEGYITGDKFGR</sequence>
<dbReference type="Proteomes" id="UP000008922">
    <property type="component" value="Chromosome"/>
</dbReference>
<dbReference type="CDD" id="cd04623">
    <property type="entry name" value="CBS_pair_bac_euk"/>
    <property type="match status" value="1"/>
</dbReference>
<dbReference type="FunCoup" id="E8MZF2">
    <property type="interactions" value="224"/>
</dbReference>
<dbReference type="OrthoDB" id="9802114at2"/>
<dbReference type="InterPro" id="IPR046342">
    <property type="entry name" value="CBS_dom_sf"/>
</dbReference>
<organism evidence="4 5">
    <name type="scientific">Anaerolinea thermophila (strain DSM 14523 / JCM 11388 / NBRC 100420 / UNI-1)</name>
    <dbReference type="NCBI Taxonomy" id="926569"/>
    <lineage>
        <taxon>Bacteria</taxon>
        <taxon>Bacillati</taxon>
        <taxon>Chloroflexota</taxon>
        <taxon>Anaerolineae</taxon>
        <taxon>Anaerolineales</taxon>
        <taxon>Anaerolineaceae</taxon>
        <taxon>Anaerolinea</taxon>
    </lineage>
</organism>
<gene>
    <name evidence="4" type="ordered locus">ANT_24740</name>
</gene>
<dbReference type="InterPro" id="IPR000644">
    <property type="entry name" value="CBS_dom"/>
</dbReference>
<dbReference type="PANTHER" id="PTHR43080:SF2">
    <property type="entry name" value="CBS DOMAIN-CONTAINING PROTEIN"/>
    <property type="match status" value="1"/>
</dbReference>
<dbReference type="SMART" id="SM00116">
    <property type="entry name" value="CBS"/>
    <property type="match status" value="2"/>
</dbReference>
<dbReference type="AlphaFoldDB" id="E8MZF2"/>
<dbReference type="EMBL" id="AP012029">
    <property type="protein sequence ID" value="BAJ64500.1"/>
    <property type="molecule type" value="Genomic_DNA"/>
</dbReference>
<protein>
    <recommendedName>
        <fullName evidence="3">CBS domain-containing protein</fullName>
    </recommendedName>
</protein>
<dbReference type="PANTHER" id="PTHR43080">
    <property type="entry name" value="CBS DOMAIN-CONTAINING PROTEIN CBSX3, MITOCHONDRIAL"/>
    <property type="match status" value="1"/>
</dbReference>
<accession>E8MZF2</accession>
<feature type="domain" description="CBS" evidence="3">
    <location>
        <begin position="77"/>
        <end position="132"/>
    </location>
</feature>
<dbReference type="Gene3D" id="3.10.580.10">
    <property type="entry name" value="CBS-domain"/>
    <property type="match status" value="1"/>
</dbReference>
<dbReference type="InParanoid" id="E8MZF2"/>
<dbReference type="Pfam" id="PF00571">
    <property type="entry name" value="CBS"/>
    <property type="match status" value="2"/>
</dbReference>
<evidence type="ECO:0000256" key="1">
    <source>
        <dbReference type="ARBA" id="ARBA00023122"/>
    </source>
</evidence>
<keyword evidence="1 2" id="KW-0129">CBS domain</keyword>
<name>E8MZF2_ANATU</name>
<dbReference type="HOGENOM" id="CLU_040681_3_2_0"/>